<proteinExistence type="predicted"/>
<accession>A0A1I1Q070</accession>
<reference evidence="1 2" key="1">
    <citation type="submission" date="2016-10" db="EMBL/GenBank/DDBJ databases">
        <authorList>
            <person name="de Groot N.N."/>
        </authorList>
    </citation>
    <scope>NUCLEOTIDE SEQUENCE [LARGE SCALE GENOMIC DNA]</scope>
    <source>
        <strain evidence="1 2">CGMCC 4.5739</strain>
    </source>
</reference>
<dbReference type="STRING" id="910347.SAMN05421773_11048"/>
<dbReference type="OrthoDB" id="552713at2"/>
<dbReference type="EMBL" id="FOLM01000010">
    <property type="protein sequence ID" value="SFD13258.1"/>
    <property type="molecule type" value="Genomic_DNA"/>
</dbReference>
<gene>
    <name evidence="1" type="ORF">SAMN05421773_11048</name>
</gene>
<evidence type="ECO:0000313" key="1">
    <source>
        <dbReference type="EMBL" id="SFD13258.1"/>
    </source>
</evidence>
<dbReference type="AlphaFoldDB" id="A0A1I1Q070"/>
<sequence length="172" mass="19573">MTTDRCRNGHPRTPETVRITKQGWRICRTCATEQRARQHAWRLNKNRARRNREFDRRHTGHQTRLDTLGRRRCLDCSTNRSDPRIHAAATALRGLLTAAEIADVLAISERTVNRIHARAKTTATAPVPAPPEPDEDDVDLVAVRRWIAGDTTIPLTRPERITAAHLIWKDAA</sequence>
<evidence type="ECO:0000313" key="2">
    <source>
        <dbReference type="Proteomes" id="UP000199207"/>
    </source>
</evidence>
<protein>
    <submittedName>
        <fullName evidence="1">Uncharacterized protein</fullName>
    </submittedName>
</protein>
<name>A0A1I1Q070_9ACTN</name>
<dbReference type="Proteomes" id="UP000199207">
    <property type="component" value="Unassembled WGS sequence"/>
</dbReference>
<dbReference type="RefSeq" id="WP_093839893.1">
    <property type="nucleotide sequence ID" value="NZ_FOLM01000010.1"/>
</dbReference>
<organism evidence="1 2">
    <name type="scientific">Streptomyces aidingensis</name>
    <dbReference type="NCBI Taxonomy" id="910347"/>
    <lineage>
        <taxon>Bacteria</taxon>
        <taxon>Bacillati</taxon>
        <taxon>Actinomycetota</taxon>
        <taxon>Actinomycetes</taxon>
        <taxon>Kitasatosporales</taxon>
        <taxon>Streptomycetaceae</taxon>
        <taxon>Streptomyces</taxon>
    </lineage>
</organism>
<keyword evidence="2" id="KW-1185">Reference proteome</keyword>